<dbReference type="GO" id="GO:0016747">
    <property type="term" value="F:acyltransferase activity, transferring groups other than amino-acyl groups"/>
    <property type="evidence" value="ECO:0007669"/>
    <property type="project" value="InterPro"/>
</dbReference>
<dbReference type="Pfam" id="PF13527">
    <property type="entry name" value="Acetyltransf_9"/>
    <property type="match status" value="1"/>
</dbReference>
<organism evidence="2 3">
    <name type="scientific">Lysobacter enzymogenes</name>
    <dbReference type="NCBI Taxonomy" id="69"/>
    <lineage>
        <taxon>Bacteria</taxon>
        <taxon>Pseudomonadati</taxon>
        <taxon>Pseudomonadota</taxon>
        <taxon>Gammaproteobacteria</taxon>
        <taxon>Lysobacterales</taxon>
        <taxon>Lysobacteraceae</taxon>
        <taxon>Lysobacter</taxon>
    </lineage>
</organism>
<feature type="domain" description="N-acetyltransferase" evidence="1">
    <location>
        <begin position="5"/>
        <end position="150"/>
    </location>
</feature>
<reference evidence="2 3" key="1">
    <citation type="submission" date="2015-11" db="EMBL/GenBank/DDBJ databases">
        <title>Genome sequences of Lysobacter enzymogenes strain C3 and Lysobacter antibioticus ATCC 29479.</title>
        <authorList>
            <person name="Kobayashi D.Y."/>
        </authorList>
    </citation>
    <scope>NUCLEOTIDE SEQUENCE [LARGE SCALE GENOMIC DNA]</scope>
    <source>
        <strain evidence="2 3">C3</strain>
    </source>
</reference>
<dbReference type="AlphaFoldDB" id="A0A0S2DIX4"/>
<dbReference type="OrthoDB" id="9804948at2"/>
<dbReference type="PROSITE" id="PS51186">
    <property type="entry name" value="GNAT"/>
    <property type="match status" value="1"/>
</dbReference>
<name>A0A0S2DIX4_LYSEN</name>
<dbReference type="Gene3D" id="3.40.630.30">
    <property type="match status" value="1"/>
</dbReference>
<sequence length="293" mass="31894">MSQQPILRVLDHTDTALHPAYCEYVARVFSQADFRRWCEWGQWAPGYLAYSLFEDGRVVANASTMRQRLIVDGEEILAFQFGAVGCLPQHRGRGLARRAMQAALAGCGDAPALLFANDSVLDFYPRFGFAPAPQSLFEAAHALAPAPQRAPQRDLADADARERFLAVAARAAPLGRRFASRDYGRTATWYAANGYAAPLFEIDADTWVFAHEQDGALTIEDVFAVAPSHAALAAALPRLIVGPVETLRFGFDPCALWPQAGPAGADDEAGLFLRGIDPARLGPHSRFPLLART</sequence>
<proteinExistence type="predicted"/>
<dbReference type="SUPFAM" id="SSF55729">
    <property type="entry name" value="Acyl-CoA N-acyltransferases (Nat)"/>
    <property type="match status" value="1"/>
</dbReference>
<evidence type="ECO:0000259" key="1">
    <source>
        <dbReference type="PROSITE" id="PS51186"/>
    </source>
</evidence>
<dbReference type="KEGG" id="lez:GLE_3121"/>
<protein>
    <submittedName>
        <fullName evidence="2">Acetyltransferase (GNAT) family</fullName>
    </submittedName>
</protein>
<evidence type="ECO:0000313" key="3">
    <source>
        <dbReference type="Proteomes" id="UP000061569"/>
    </source>
</evidence>
<evidence type="ECO:0000313" key="2">
    <source>
        <dbReference type="EMBL" id="ALN58468.1"/>
    </source>
</evidence>
<dbReference type="CDD" id="cd04301">
    <property type="entry name" value="NAT_SF"/>
    <property type="match status" value="1"/>
</dbReference>
<keyword evidence="2" id="KW-0808">Transferase</keyword>
<dbReference type="PATRIC" id="fig|69.6.peg.3078"/>
<gene>
    <name evidence="2" type="ORF">GLE_3121</name>
</gene>
<dbReference type="STRING" id="69.GLE_3121"/>
<dbReference type="Proteomes" id="UP000061569">
    <property type="component" value="Chromosome"/>
</dbReference>
<dbReference type="InterPro" id="IPR016181">
    <property type="entry name" value="Acyl_CoA_acyltransferase"/>
</dbReference>
<dbReference type="EMBL" id="CP013140">
    <property type="protein sequence ID" value="ALN58468.1"/>
    <property type="molecule type" value="Genomic_DNA"/>
</dbReference>
<accession>A0A0S2DIX4</accession>
<dbReference type="InterPro" id="IPR000182">
    <property type="entry name" value="GNAT_dom"/>
</dbReference>